<organism evidence="2 3">
    <name type="scientific">Shewanella electrica</name>
    <dbReference type="NCBI Taxonomy" id="515560"/>
    <lineage>
        <taxon>Bacteria</taxon>
        <taxon>Pseudomonadati</taxon>
        <taxon>Pseudomonadota</taxon>
        <taxon>Gammaproteobacteria</taxon>
        <taxon>Alteromonadales</taxon>
        <taxon>Shewanellaceae</taxon>
        <taxon>Shewanella</taxon>
    </lineage>
</organism>
<feature type="chain" id="PRO_5047215184" description="DUF3108 domain-containing protein" evidence="1">
    <location>
        <begin position="27"/>
        <end position="230"/>
    </location>
</feature>
<dbReference type="RefSeq" id="WP_238894182.1">
    <property type="nucleotide sequence ID" value="NZ_JAKOGG010000001.1"/>
</dbReference>
<reference evidence="2 3" key="1">
    <citation type="submission" date="2022-02" db="EMBL/GenBank/DDBJ databases">
        <authorList>
            <person name="Zhuang L."/>
        </authorList>
    </citation>
    <scope>NUCLEOTIDE SEQUENCE [LARGE SCALE GENOMIC DNA]</scope>
    <source>
        <strain evidence="2 3">C32</strain>
    </source>
</reference>
<evidence type="ECO:0000313" key="3">
    <source>
        <dbReference type="Proteomes" id="UP001201549"/>
    </source>
</evidence>
<keyword evidence="1" id="KW-0732">Signal</keyword>
<evidence type="ECO:0008006" key="4">
    <source>
        <dbReference type="Google" id="ProtNLM"/>
    </source>
</evidence>
<accession>A0ABT2FI17</accession>
<dbReference type="EMBL" id="JAKOGG010000001">
    <property type="protein sequence ID" value="MCS4554881.1"/>
    <property type="molecule type" value="Genomic_DNA"/>
</dbReference>
<dbReference type="Proteomes" id="UP001201549">
    <property type="component" value="Unassembled WGS sequence"/>
</dbReference>
<dbReference type="Gene3D" id="2.40.360.20">
    <property type="match status" value="1"/>
</dbReference>
<name>A0ABT2FI17_9GAMM</name>
<evidence type="ECO:0000256" key="1">
    <source>
        <dbReference type="SAM" id="SignalP"/>
    </source>
</evidence>
<protein>
    <recommendedName>
        <fullName evidence="4">DUF3108 domain-containing protein</fullName>
    </recommendedName>
</protein>
<sequence length="230" mass="25603">MRIKHSRVLPLIGLLAAAVLPMQSMAKTTAEACFNADLYQEGNQYRLVSPKTSAMLSYYMPAPDNFNGQPVVREQESYAATKYSDPSISTYQYQLDKQQLQRRELAVVWRENGRDKYIEHTPAKVMPFNLGVGEQFSQTVAAKFDGSGGGNQLKFTWTFVGMEPLTVAAGEFSTCHFEQITEVTDASGESQTFHASHWFAAQSGVPVKMVTQKDTFELESAVIAGQHFPQ</sequence>
<proteinExistence type="predicted"/>
<evidence type="ECO:0000313" key="2">
    <source>
        <dbReference type="EMBL" id="MCS4554881.1"/>
    </source>
</evidence>
<gene>
    <name evidence="2" type="ORF">L9G74_00335</name>
</gene>
<comment type="caution">
    <text evidence="2">The sequence shown here is derived from an EMBL/GenBank/DDBJ whole genome shotgun (WGS) entry which is preliminary data.</text>
</comment>
<keyword evidence="3" id="KW-1185">Reference proteome</keyword>
<reference evidence="3" key="2">
    <citation type="submission" date="2023-07" db="EMBL/GenBank/DDBJ databases">
        <title>Shewanella mangrovi sp. nov., an acetaldehyde- degrading bacterium isolated from mangrove sediment.</title>
        <authorList>
            <person name="Liu Y."/>
        </authorList>
    </citation>
    <scope>NUCLEOTIDE SEQUENCE [LARGE SCALE GENOMIC DNA]</scope>
    <source>
        <strain evidence="3">C32</strain>
    </source>
</reference>
<feature type="signal peptide" evidence="1">
    <location>
        <begin position="1"/>
        <end position="26"/>
    </location>
</feature>